<protein>
    <submittedName>
        <fullName evidence="2">Uncharacterized protein</fullName>
    </submittedName>
</protein>
<keyword evidence="1" id="KW-0472">Membrane</keyword>
<evidence type="ECO:0000313" key="2">
    <source>
        <dbReference type="EMBL" id="AQP52735.1"/>
    </source>
</evidence>
<dbReference type="Proteomes" id="UP000188235">
    <property type="component" value="Plasmid unnamed"/>
</dbReference>
<feature type="transmembrane region" description="Helical" evidence="1">
    <location>
        <begin position="62"/>
        <end position="87"/>
    </location>
</feature>
<evidence type="ECO:0000313" key="3">
    <source>
        <dbReference type="Proteomes" id="UP000188235"/>
    </source>
</evidence>
<proteinExistence type="predicted"/>
<dbReference type="RefSeq" id="WP_077353170.1">
    <property type="nucleotide sequence ID" value="NZ_CP019608.1"/>
</dbReference>
<sequence length="90" mass="9590">MKDLFDNITPGFGPFAPIFDSWVGVLIAAVWAGAFIYCAVQLVIGIGAVAKARKQHRVDSESTVWAILWPIGAIVGLVLVPVIWAALVTA</sequence>
<accession>A0A1Q2D310</accession>
<name>A0A1Q2D310_9ACTN</name>
<evidence type="ECO:0000256" key="1">
    <source>
        <dbReference type="SAM" id="Phobius"/>
    </source>
</evidence>
<organism evidence="2 3">
    <name type="scientific">Tessaracoccus flavescens</name>
    <dbReference type="NCBI Taxonomy" id="399497"/>
    <lineage>
        <taxon>Bacteria</taxon>
        <taxon>Bacillati</taxon>
        <taxon>Actinomycetota</taxon>
        <taxon>Actinomycetes</taxon>
        <taxon>Propionibacteriales</taxon>
        <taxon>Propionibacteriaceae</taxon>
        <taxon>Tessaracoccus</taxon>
    </lineage>
</organism>
<keyword evidence="3" id="KW-1185">Reference proteome</keyword>
<feature type="transmembrane region" description="Helical" evidence="1">
    <location>
        <begin position="22"/>
        <end position="50"/>
    </location>
</feature>
<keyword evidence="1" id="KW-0812">Transmembrane</keyword>
<keyword evidence="2" id="KW-0614">Plasmid</keyword>
<dbReference type="OrthoDB" id="4557964at2"/>
<reference evidence="2 3" key="1">
    <citation type="journal article" date="2008" name="Int. J. Syst. Evol. Microbiol.">
        <title>Tessaracoccus flavescens sp. nov., isolated from marine sediment.</title>
        <authorList>
            <person name="Lee D.W."/>
            <person name="Lee S.D."/>
        </authorList>
    </citation>
    <scope>NUCLEOTIDE SEQUENCE [LARGE SCALE GENOMIC DNA]</scope>
    <source>
        <strain evidence="2 3">SST-39T</strain>
        <plasmid evidence="3">Plasmid</plasmid>
    </source>
</reference>
<gene>
    <name evidence="2" type="ORF">BW733_17725</name>
</gene>
<dbReference type="EMBL" id="CP019608">
    <property type="protein sequence ID" value="AQP52735.1"/>
    <property type="molecule type" value="Genomic_DNA"/>
</dbReference>
<dbReference type="KEGG" id="tfa:BW733_17725"/>
<dbReference type="AlphaFoldDB" id="A0A1Q2D310"/>
<keyword evidence="1" id="KW-1133">Transmembrane helix</keyword>
<geneLocation type="plasmid" evidence="2">
    <name>unnamed</name>
</geneLocation>